<reference evidence="1 2" key="1">
    <citation type="submission" date="2015-08" db="EMBL/GenBank/DDBJ databases">
        <authorList>
            <person name="Babu N.S."/>
            <person name="Beckwith C.J."/>
            <person name="Beseler K.G."/>
            <person name="Brison A."/>
            <person name="Carone J.V."/>
            <person name="Caskin T.P."/>
            <person name="Diamond M."/>
            <person name="Durham M.E."/>
            <person name="Foxe J.M."/>
            <person name="Go M."/>
            <person name="Henderson B.A."/>
            <person name="Jones I.B."/>
            <person name="McGettigan J.A."/>
            <person name="Micheletti S.J."/>
            <person name="Nasrallah M.E."/>
            <person name="Ortiz D."/>
            <person name="Piller C.R."/>
            <person name="Privatt S.R."/>
            <person name="Schneider S.L."/>
            <person name="Sharp S."/>
            <person name="Smith T.C."/>
            <person name="Stanton J.D."/>
            <person name="Ullery H.E."/>
            <person name="Wilson R.J."/>
            <person name="Serrano M.G."/>
            <person name="Buck G."/>
            <person name="Lee V."/>
            <person name="Wang Y."/>
            <person name="Carvalho R."/>
            <person name="Voegtly L."/>
            <person name="Shi R."/>
            <person name="Duckworth R."/>
            <person name="Johnson A."/>
            <person name="Loviza R."/>
            <person name="Walstead R."/>
            <person name="Shah Z."/>
            <person name="Kiflezghi M."/>
            <person name="Wade K."/>
            <person name="Ball S.L."/>
            <person name="Bradley K.W."/>
            <person name="Asai D.J."/>
            <person name="Bowman C.A."/>
            <person name="Russell D.A."/>
            <person name="Pope W.H."/>
            <person name="Jacobs-Sera D."/>
            <person name="Hendrix R.W."/>
            <person name="Hatfull G.F."/>
        </authorList>
    </citation>
    <scope>NUCLEOTIDE SEQUENCE [LARGE SCALE GENOMIC DNA]</scope>
    <source>
        <strain evidence="1 2">DSM 27648</strain>
    </source>
</reference>
<evidence type="ECO:0000313" key="2">
    <source>
        <dbReference type="Proteomes" id="UP000064967"/>
    </source>
</evidence>
<proteinExistence type="predicted"/>
<sequence>MNGQRGMLEERIDYDIDGRGRVSVACRREFIAFGTHDCSVEK</sequence>
<organism evidence="1 2">
    <name type="scientific">Labilithrix luteola</name>
    <dbReference type="NCBI Taxonomy" id="1391654"/>
    <lineage>
        <taxon>Bacteria</taxon>
        <taxon>Pseudomonadati</taxon>
        <taxon>Myxococcota</taxon>
        <taxon>Polyangia</taxon>
        <taxon>Polyangiales</taxon>
        <taxon>Labilitrichaceae</taxon>
        <taxon>Labilithrix</taxon>
    </lineage>
</organism>
<dbReference type="AlphaFoldDB" id="A0A0K1QD17"/>
<dbReference type="EMBL" id="CP012333">
    <property type="protein sequence ID" value="AKV03557.1"/>
    <property type="molecule type" value="Genomic_DNA"/>
</dbReference>
<evidence type="ECO:0000313" key="1">
    <source>
        <dbReference type="EMBL" id="AKV03557.1"/>
    </source>
</evidence>
<keyword evidence="2" id="KW-1185">Reference proteome</keyword>
<dbReference type="Proteomes" id="UP000064967">
    <property type="component" value="Chromosome"/>
</dbReference>
<dbReference type="RefSeq" id="WP_275936709.1">
    <property type="nucleotide sequence ID" value="NZ_CP012333.1"/>
</dbReference>
<name>A0A0K1QD17_9BACT</name>
<gene>
    <name evidence="1" type="ORF">AKJ09_10220</name>
</gene>
<dbReference type="KEGG" id="llu:AKJ09_10220"/>
<protein>
    <submittedName>
        <fullName evidence="1">Uncharacterized protein</fullName>
    </submittedName>
</protein>
<accession>A0A0K1QD17</accession>